<keyword evidence="1" id="KW-0560">Oxidoreductase</keyword>
<reference evidence="1" key="1">
    <citation type="submission" date="2018-02" db="EMBL/GenBank/DDBJ databases">
        <title>The genomes of Aspergillus section Nigri reveals drivers in fungal speciation.</title>
        <authorList>
            <consortium name="DOE Joint Genome Institute"/>
            <person name="Vesth T.C."/>
            <person name="Nybo J."/>
            <person name="Theobald S."/>
            <person name="Brandl J."/>
            <person name="Frisvad J.C."/>
            <person name="Nielsen K.F."/>
            <person name="Lyhne E.K."/>
            <person name="Kogle M.E."/>
            <person name="Kuo A."/>
            <person name="Riley R."/>
            <person name="Clum A."/>
            <person name="Nolan M."/>
            <person name="Lipzen A."/>
            <person name="Salamov A."/>
            <person name="Henrissat B."/>
            <person name="Wiebenga A."/>
            <person name="De vries R.P."/>
            <person name="Grigoriev I.V."/>
            <person name="Mortensen U.H."/>
            <person name="Andersen M.R."/>
            <person name="Baker S.E."/>
        </authorList>
    </citation>
    <scope>NUCLEOTIDE SEQUENCE</scope>
    <source>
        <strain evidence="1">CBS 621.78</strain>
    </source>
</reference>
<keyword evidence="2" id="KW-1185">Reference proteome</keyword>
<protein>
    <submittedName>
        <fullName evidence="1">Cytochrome P450 monooxygenase</fullName>
    </submittedName>
</protein>
<gene>
    <name evidence="1" type="ORF">BO95DRAFT_474355</name>
</gene>
<dbReference type="EMBL" id="KZ825352">
    <property type="protein sequence ID" value="RAH44577.1"/>
    <property type="molecule type" value="Genomic_DNA"/>
</dbReference>
<accession>A0ACD1G5N2</accession>
<organism evidence="1 2">
    <name type="scientific">Aspergillus brunneoviolaceus CBS 621.78</name>
    <dbReference type="NCBI Taxonomy" id="1450534"/>
    <lineage>
        <taxon>Eukaryota</taxon>
        <taxon>Fungi</taxon>
        <taxon>Dikarya</taxon>
        <taxon>Ascomycota</taxon>
        <taxon>Pezizomycotina</taxon>
        <taxon>Eurotiomycetes</taxon>
        <taxon>Eurotiomycetidae</taxon>
        <taxon>Eurotiales</taxon>
        <taxon>Aspergillaceae</taxon>
        <taxon>Aspergillus</taxon>
        <taxon>Aspergillus subgen. Circumdati</taxon>
    </lineage>
</organism>
<proteinExistence type="predicted"/>
<keyword evidence="1" id="KW-0503">Monooxygenase</keyword>
<name>A0ACD1G5N2_9EURO</name>
<evidence type="ECO:0000313" key="1">
    <source>
        <dbReference type="EMBL" id="RAH44577.1"/>
    </source>
</evidence>
<dbReference type="Proteomes" id="UP000249057">
    <property type="component" value="Unassembled WGS sequence"/>
</dbReference>
<sequence>MSWAVDYSLMPLKGVTFGGIIATAIVVAILVREVTVEFIQYAVLTAVYLLKFHPLAKYPGPRLAAVTRLVHSYHLLSGTVVRFAHQAHEKYGPVVRIAPDEVLFTSSKAWEAIYGLQPGRLEMSKDTPLFRGPRTPHAIVTAEHDLHRLYRRLLSKGFSEAALREQEPVIQGKIDLLLAQLHEEASKGVAPEMTSWFNFFTFDLIGELAFGESFGCLESSTYQPWVAMIFEVMKYRGFMQALNYYPSVSSALLRLLPKSYAETFATHKQLTHEKVQRRIEKKVTYNDLTANLLNPDHKLERYQIDGNCSTLIIAGSETTSTALSATTYYLTQYPEAKAKVIQEVRSTFQKPGEITSISVNQLKYLPACFTEAMRRFPPGPAVFPRRVPREGAWVAGHWIPEGMQVGICHFAANNSRLNFQDPKRFVPERWLGDPAYAKDDRHAMQVFSVGPRNCLGQSLVKLELHLVLCRFIWEFDWELSPESENWDHDTPVFNTWGVKPLRIFLTPVSR</sequence>
<evidence type="ECO:0000313" key="2">
    <source>
        <dbReference type="Proteomes" id="UP000249057"/>
    </source>
</evidence>